<dbReference type="OrthoDB" id="430436at2759"/>
<dbReference type="SUPFAM" id="SSF51735">
    <property type="entry name" value="NAD(P)-binding Rossmann-fold domains"/>
    <property type="match status" value="1"/>
</dbReference>
<dbReference type="Proteomes" id="UP000596742">
    <property type="component" value="Unassembled WGS sequence"/>
</dbReference>
<comment type="caution">
    <text evidence="1">The sequence shown here is derived from an EMBL/GenBank/DDBJ whole genome shotgun (WGS) entry which is preliminary data.</text>
</comment>
<feature type="non-terminal residue" evidence="1">
    <location>
        <position position="82"/>
    </location>
</feature>
<protein>
    <submittedName>
        <fullName evidence="1">Oxidoreductase</fullName>
        <ecNumber evidence="1">1.1.1.-</ecNumber>
    </submittedName>
</protein>
<dbReference type="EC" id="1.1.1.-" evidence="1"/>
<dbReference type="GO" id="GO:0051170">
    <property type="term" value="P:import into nucleus"/>
    <property type="evidence" value="ECO:0007669"/>
    <property type="project" value="TreeGrafter"/>
</dbReference>
<dbReference type="EMBL" id="UYJE01008150">
    <property type="protein sequence ID" value="VDI61451.1"/>
    <property type="molecule type" value="Genomic_DNA"/>
</dbReference>
<evidence type="ECO:0000313" key="2">
    <source>
        <dbReference type="Proteomes" id="UP000596742"/>
    </source>
</evidence>
<proteinExistence type="predicted"/>
<evidence type="ECO:0000313" key="1">
    <source>
        <dbReference type="EMBL" id="VDI61451.1"/>
    </source>
</evidence>
<sequence>MAFVLGYTGETGKSLVKELSRRSLFKKIVLIGRREVQLDKDLGPEFEQRVVDFDRLNDHKDTFEGLNTGFCCIGTTRGKAGK</sequence>
<dbReference type="GO" id="GO:0016491">
    <property type="term" value="F:oxidoreductase activity"/>
    <property type="evidence" value="ECO:0007669"/>
    <property type="project" value="UniProtKB-KW"/>
</dbReference>
<reference evidence="1" key="1">
    <citation type="submission" date="2018-11" db="EMBL/GenBank/DDBJ databases">
        <authorList>
            <person name="Alioto T."/>
            <person name="Alioto T."/>
        </authorList>
    </citation>
    <scope>NUCLEOTIDE SEQUENCE</scope>
</reference>
<keyword evidence="1" id="KW-0560">Oxidoreductase</keyword>
<dbReference type="AlphaFoldDB" id="A0A8B6GAU6"/>
<dbReference type="InterPro" id="IPR036291">
    <property type="entry name" value="NAD(P)-bd_dom_sf"/>
</dbReference>
<gene>
    <name evidence="1" type="ORF">MGAL_10B077509</name>
</gene>
<dbReference type="PANTHER" id="PTHR14097:SF7">
    <property type="entry name" value="OXIDOREDUCTASE HTATIP2"/>
    <property type="match status" value="1"/>
</dbReference>
<dbReference type="Gene3D" id="3.40.50.720">
    <property type="entry name" value="NAD(P)-binding Rossmann-like Domain"/>
    <property type="match status" value="1"/>
</dbReference>
<organism evidence="1 2">
    <name type="scientific">Mytilus galloprovincialis</name>
    <name type="common">Mediterranean mussel</name>
    <dbReference type="NCBI Taxonomy" id="29158"/>
    <lineage>
        <taxon>Eukaryota</taxon>
        <taxon>Metazoa</taxon>
        <taxon>Spiralia</taxon>
        <taxon>Lophotrochozoa</taxon>
        <taxon>Mollusca</taxon>
        <taxon>Bivalvia</taxon>
        <taxon>Autobranchia</taxon>
        <taxon>Pteriomorphia</taxon>
        <taxon>Mytilida</taxon>
        <taxon>Mytiloidea</taxon>
        <taxon>Mytilidae</taxon>
        <taxon>Mytilinae</taxon>
        <taxon>Mytilus</taxon>
    </lineage>
</organism>
<keyword evidence="2" id="KW-1185">Reference proteome</keyword>
<dbReference type="PANTHER" id="PTHR14097">
    <property type="entry name" value="OXIDOREDUCTASE HTATIP2"/>
    <property type="match status" value="1"/>
</dbReference>
<name>A0A8B6GAU6_MYTGA</name>
<dbReference type="GO" id="GO:0005737">
    <property type="term" value="C:cytoplasm"/>
    <property type="evidence" value="ECO:0007669"/>
    <property type="project" value="TreeGrafter"/>
</dbReference>
<accession>A0A8B6GAU6</accession>